<feature type="domain" description="PAS" evidence="7">
    <location>
        <begin position="524"/>
        <end position="596"/>
    </location>
</feature>
<feature type="domain" description="PAC" evidence="8">
    <location>
        <begin position="95"/>
        <end position="147"/>
    </location>
</feature>
<dbReference type="Pfam" id="PF00989">
    <property type="entry name" value="PAS"/>
    <property type="match status" value="1"/>
</dbReference>
<dbReference type="SMART" id="SM00091">
    <property type="entry name" value="PAS"/>
    <property type="match status" value="5"/>
</dbReference>
<keyword evidence="10" id="KW-1185">Reference proteome</keyword>
<dbReference type="InterPro" id="IPR052162">
    <property type="entry name" value="Sensor_kinase/Photoreceptor"/>
</dbReference>
<dbReference type="PROSITE" id="PS50112">
    <property type="entry name" value="PAS"/>
    <property type="match status" value="5"/>
</dbReference>
<protein>
    <recommendedName>
        <fullName evidence="2">histidine kinase</fullName>
        <ecNumber evidence="2">2.7.13.3</ecNumber>
    </recommendedName>
</protein>
<feature type="domain" description="PAS" evidence="7">
    <location>
        <begin position="276"/>
        <end position="346"/>
    </location>
</feature>
<dbReference type="GO" id="GO:0004673">
    <property type="term" value="F:protein histidine kinase activity"/>
    <property type="evidence" value="ECO:0007669"/>
    <property type="project" value="UniProtKB-EC"/>
</dbReference>
<dbReference type="Proteomes" id="UP000005741">
    <property type="component" value="Chromosome"/>
</dbReference>
<dbReference type="InterPro" id="IPR000014">
    <property type="entry name" value="PAS"/>
</dbReference>
<dbReference type="SUPFAM" id="SSF55874">
    <property type="entry name" value="ATPase domain of HSP90 chaperone/DNA topoisomerase II/histidine kinase"/>
    <property type="match status" value="1"/>
</dbReference>
<evidence type="ECO:0000256" key="5">
    <source>
        <dbReference type="ARBA" id="ARBA00022777"/>
    </source>
</evidence>
<dbReference type="InterPro" id="IPR035965">
    <property type="entry name" value="PAS-like_dom_sf"/>
</dbReference>
<dbReference type="InterPro" id="IPR003594">
    <property type="entry name" value="HATPase_dom"/>
</dbReference>
<evidence type="ECO:0000259" key="6">
    <source>
        <dbReference type="PROSITE" id="PS50109"/>
    </source>
</evidence>
<organism evidence="9 10">
    <name type="scientific">Methanoplanus limicola DSM 2279</name>
    <dbReference type="NCBI Taxonomy" id="937775"/>
    <lineage>
        <taxon>Archaea</taxon>
        <taxon>Methanobacteriati</taxon>
        <taxon>Methanobacteriota</taxon>
        <taxon>Stenosarchaea group</taxon>
        <taxon>Methanomicrobia</taxon>
        <taxon>Methanomicrobiales</taxon>
        <taxon>Methanomicrobiaceae</taxon>
        <taxon>Methanoplanus</taxon>
    </lineage>
</organism>
<dbReference type="PANTHER" id="PTHR43304:SF1">
    <property type="entry name" value="PAC DOMAIN-CONTAINING PROTEIN"/>
    <property type="match status" value="1"/>
</dbReference>
<dbReference type="InterPro" id="IPR004358">
    <property type="entry name" value="Sig_transdc_His_kin-like_C"/>
</dbReference>
<dbReference type="InterPro" id="IPR013656">
    <property type="entry name" value="PAS_4"/>
</dbReference>
<keyword evidence="4" id="KW-0808">Transferase</keyword>
<dbReference type="Pfam" id="PF13426">
    <property type="entry name" value="PAS_9"/>
    <property type="match status" value="2"/>
</dbReference>
<dbReference type="InterPro" id="IPR000700">
    <property type="entry name" value="PAS-assoc_C"/>
</dbReference>
<dbReference type="Gene3D" id="3.30.565.10">
    <property type="entry name" value="Histidine kinase-like ATPase, C-terminal domain"/>
    <property type="match status" value="1"/>
</dbReference>
<dbReference type="InterPro" id="IPR036890">
    <property type="entry name" value="HATPase_C_sf"/>
</dbReference>
<reference evidence="9 10" key="1">
    <citation type="submission" date="2011-10" db="EMBL/GenBank/DDBJ databases">
        <title>The Improved High-Quality Draft genome of Methanoplanus limicola DSM 2279.</title>
        <authorList>
            <consortium name="US DOE Joint Genome Institute (JGI-PGF)"/>
            <person name="Lucas S."/>
            <person name="Copeland A."/>
            <person name="Lapidus A."/>
            <person name="Glavina del Rio T."/>
            <person name="Dalin E."/>
            <person name="Tice H."/>
            <person name="Bruce D."/>
            <person name="Goodwin L."/>
            <person name="Pitluck S."/>
            <person name="Peters L."/>
            <person name="Mikhailova N."/>
            <person name="Lu M."/>
            <person name="Kyrpides N."/>
            <person name="Mavromatis K."/>
            <person name="Ivanova N."/>
            <person name="Markowitz V."/>
            <person name="Cheng J.-F."/>
            <person name="Hugenholtz P."/>
            <person name="Woyke T."/>
            <person name="Wu D."/>
            <person name="Wirth R."/>
            <person name="Brambilla E.-M."/>
            <person name="Klenk H.-P."/>
            <person name="Eisen J.A."/>
        </authorList>
    </citation>
    <scope>NUCLEOTIDE SEQUENCE [LARGE SCALE GENOMIC DNA]</scope>
    <source>
        <strain evidence="9 10">DSM 2279</strain>
    </source>
</reference>
<dbReference type="RefSeq" id="WP_004078270.1">
    <property type="nucleotide sequence ID" value="NZ_CM001436.1"/>
</dbReference>
<dbReference type="Pfam" id="PF08447">
    <property type="entry name" value="PAS_3"/>
    <property type="match status" value="1"/>
</dbReference>
<comment type="catalytic activity">
    <reaction evidence="1">
        <text>ATP + protein L-histidine = ADP + protein N-phospho-L-histidine.</text>
        <dbReference type="EC" id="2.7.13.3"/>
    </reaction>
</comment>
<dbReference type="PROSITE" id="PS50109">
    <property type="entry name" value="HIS_KIN"/>
    <property type="match status" value="1"/>
</dbReference>
<evidence type="ECO:0000256" key="1">
    <source>
        <dbReference type="ARBA" id="ARBA00000085"/>
    </source>
</evidence>
<dbReference type="CDD" id="cd00130">
    <property type="entry name" value="PAS"/>
    <property type="match status" value="5"/>
</dbReference>
<dbReference type="Gene3D" id="3.30.450.20">
    <property type="entry name" value="PAS domain"/>
    <property type="match status" value="5"/>
</dbReference>
<dbReference type="PROSITE" id="PS50113">
    <property type="entry name" value="PAC"/>
    <property type="match status" value="2"/>
</dbReference>
<dbReference type="HOGENOM" id="CLU_000445_114_58_2"/>
<evidence type="ECO:0000313" key="10">
    <source>
        <dbReference type="Proteomes" id="UP000005741"/>
    </source>
</evidence>
<evidence type="ECO:0000259" key="8">
    <source>
        <dbReference type="PROSITE" id="PS50113"/>
    </source>
</evidence>
<evidence type="ECO:0000256" key="4">
    <source>
        <dbReference type="ARBA" id="ARBA00022679"/>
    </source>
</evidence>
<dbReference type="PANTHER" id="PTHR43304">
    <property type="entry name" value="PHYTOCHROME-LIKE PROTEIN CPH1"/>
    <property type="match status" value="1"/>
</dbReference>
<feature type="domain" description="PAS" evidence="7">
    <location>
        <begin position="28"/>
        <end position="87"/>
    </location>
</feature>
<dbReference type="SMART" id="SM00387">
    <property type="entry name" value="HATPase_c"/>
    <property type="match status" value="1"/>
</dbReference>
<accession>H1YZH2</accession>
<dbReference type="OrthoDB" id="111661at2157"/>
<dbReference type="InterPro" id="IPR005467">
    <property type="entry name" value="His_kinase_dom"/>
</dbReference>
<dbReference type="InParanoid" id="H1YZH2"/>
<dbReference type="InterPro" id="IPR001610">
    <property type="entry name" value="PAC"/>
</dbReference>
<feature type="domain" description="PAS" evidence="7">
    <location>
        <begin position="399"/>
        <end position="459"/>
    </location>
</feature>
<dbReference type="InterPro" id="IPR013767">
    <property type="entry name" value="PAS_fold"/>
</dbReference>
<gene>
    <name evidence="9" type="ORF">Metlim_1992</name>
</gene>
<dbReference type="GO" id="GO:0006355">
    <property type="term" value="P:regulation of DNA-templated transcription"/>
    <property type="evidence" value="ECO:0007669"/>
    <property type="project" value="InterPro"/>
</dbReference>
<dbReference type="CDD" id="cd00075">
    <property type="entry name" value="HATPase"/>
    <property type="match status" value="1"/>
</dbReference>
<dbReference type="AlphaFoldDB" id="H1YZH2"/>
<sequence>MNGGDFPDKDGFLFYGSDPGSYGDFFGKAIDLIPNPVFMKDIDGRYTGANREFYRFLGKVPEEIIGKTVFEIAPEELAEVYHRKDRELFDCPGTQRYEGDVRYSDGTVHSVIFNKATFNDETGSVAGIVGVMIDVTELADTKKSLEKSERNYRNLFNSANDAFFVHYLNEDGMPGRFVDVNDAACQMLGYKREELLELSVTDLMPEDLYSIIPGVIADLSRDFNVKFESAFLSRGGRRIPLEVSSNLFPEGGRSVVLSVVRDITERIIYEEAVRQSEEKYRTLFESASDAIFILDMDSSFLEANHVACERLGYTREELLGMNKADIDDPSLRDNVPARMEELFSNGSVIFETGHLTKSGVIIPVEVHGTIIDYMGSPAVLSIARDISDRLKLEEDLRYSEELYRTMFENTGTAMLLIDEDLTILLANSEIENISGYKKEEAEGKLKWTEFISSADIDRMVNYHIMRRRDPGSVPDNYEATFKRRDGKKVYTTLNVSIIPGTKRSIASIQDITEQKLTNLALRENEERLRLIIEAAGLGTWDWDVTSGKVILNDIWYRMLGYKEGDLREEYGEILRGIHPDDTDRVNLAVRECIEGKIPALNVEFRILSKDNKWIWIMSSGEVVEYDRQNKPVRVAGINQDITEVKRFQNAITETNRKLNILSGITRHDILNQIQAMMYYSYKLMEKGGDSLEIKEIAGKITGITDTIKRQIEFTRDYEELGIKEPAWQQVMVVAESAASRVDGAGVNISVNVGSLNVYADIMLGKVFYNIFSNSVRHGGHVTLVKMYFEERGGSGRIIIEDDGTGIPDENKEKIFEKGFGANTGLGLFLSKEILAITGMSIVENGEFGKGAGFEIVIPHNNYRV</sequence>
<dbReference type="EC" id="2.7.13.3" evidence="2"/>
<dbReference type="Pfam" id="PF02518">
    <property type="entry name" value="HATPase_c"/>
    <property type="match status" value="1"/>
</dbReference>
<keyword evidence="3" id="KW-0597">Phosphoprotein</keyword>
<dbReference type="SUPFAM" id="SSF55785">
    <property type="entry name" value="PYP-like sensor domain (PAS domain)"/>
    <property type="match status" value="5"/>
</dbReference>
<dbReference type="EMBL" id="CM001436">
    <property type="protein sequence ID" value="EHQ36081.1"/>
    <property type="molecule type" value="Genomic_DNA"/>
</dbReference>
<evidence type="ECO:0000256" key="2">
    <source>
        <dbReference type="ARBA" id="ARBA00012438"/>
    </source>
</evidence>
<name>H1YZH2_9EURY</name>
<dbReference type="STRING" id="937775.Metlim_1992"/>
<evidence type="ECO:0000259" key="7">
    <source>
        <dbReference type="PROSITE" id="PS50112"/>
    </source>
</evidence>
<keyword evidence="5 9" id="KW-0418">Kinase</keyword>
<evidence type="ECO:0000313" key="9">
    <source>
        <dbReference type="EMBL" id="EHQ36081.1"/>
    </source>
</evidence>
<dbReference type="InterPro" id="IPR013655">
    <property type="entry name" value="PAS_fold_3"/>
</dbReference>
<proteinExistence type="predicted"/>
<dbReference type="Pfam" id="PF08448">
    <property type="entry name" value="PAS_4"/>
    <property type="match status" value="1"/>
</dbReference>
<feature type="domain" description="PAC" evidence="8">
    <location>
        <begin position="600"/>
        <end position="653"/>
    </location>
</feature>
<dbReference type="SMART" id="SM00086">
    <property type="entry name" value="PAC"/>
    <property type="match status" value="5"/>
</dbReference>
<dbReference type="PRINTS" id="PR00344">
    <property type="entry name" value="BCTRLSENSOR"/>
</dbReference>
<dbReference type="NCBIfam" id="TIGR00229">
    <property type="entry name" value="sensory_box"/>
    <property type="match status" value="5"/>
</dbReference>
<evidence type="ECO:0000256" key="3">
    <source>
        <dbReference type="ARBA" id="ARBA00022553"/>
    </source>
</evidence>
<feature type="domain" description="PAS" evidence="7">
    <location>
        <begin position="148"/>
        <end position="207"/>
    </location>
</feature>
<feature type="domain" description="Histidine kinase" evidence="6">
    <location>
        <begin position="763"/>
        <end position="861"/>
    </location>
</feature>